<gene>
    <name evidence="2" type="ORF">D6B99_00685</name>
    <name evidence="3" type="ORF">D6B99_01850</name>
</gene>
<evidence type="ECO:0000313" key="3">
    <source>
        <dbReference type="EMBL" id="AYD46467.1"/>
    </source>
</evidence>
<name>A0A386HKN7_9BACT</name>
<dbReference type="InterPro" id="IPR038717">
    <property type="entry name" value="Tc1-like_DDE_dom"/>
</dbReference>
<evidence type="ECO:0000313" key="4">
    <source>
        <dbReference type="Proteomes" id="UP000266118"/>
    </source>
</evidence>
<evidence type="ECO:0000313" key="2">
    <source>
        <dbReference type="EMBL" id="AYD46263.1"/>
    </source>
</evidence>
<dbReference type="Gene3D" id="3.30.420.10">
    <property type="entry name" value="Ribonuclease H-like superfamily/Ribonuclease H"/>
    <property type="match status" value="1"/>
</dbReference>
<dbReference type="EMBL" id="CP032489">
    <property type="protein sequence ID" value="AYD46263.1"/>
    <property type="molecule type" value="Genomic_DNA"/>
</dbReference>
<dbReference type="Proteomes" id="UP000266118">
    <property type="component" value="Chromosome"/>
</dbReference>
<evidence type="ECO:0000259" key="1">
    <source>
        <dbReference type="Pfam" id="PF13358"/>
    </source>
</evidence>
<dbReference type="NCBIfam" id="NF033545">
    <property type="entry name" value="transpos_IS630"/>
    <property type="match status" value="1"/>
</dbReference>
<feature type="domain" description="Tc1-like transposase DDE" evidence="1">
    <location>
        <begin position="14"/>
        <end position="150"/>
    </location>
</feature>
<dbReference type="InterPro" id="IPR036397">
    <property type="entry name" value="RNaseH_sf"/>
</dbReference>
<dbReference type="Pfam" id="PF13358">
    <property type="entry name" value="DDE_3"/>
    <property type="match status" value="1"/>
</dbReference>
<dbReference type="SUPFAM" id="SSF53098">
    <property type="entry name" value="Ribonuclease H-like"/>
    <property type="match status" value="1"/>
</dbReference>
<dbReference type="InterPro" id="IPR012337">
    <property type="entry name" value="RNaseH-like_sf"/>
</dbReference>
<dbReference type="KEGG" id="ark:D6B99_00685"/>
<dbReference type="OrthoDB" id="671164at2"/>
<proteinExistence type="predicted"/>
<dbReference type="InterPro" id="IPR047655">
    <property type="entry name" value="Transpos_IS630-like"/>
</dbReference>
<protein>
    <submittedName>
        <fullName evidence="3">IS630 family transposase</fullName>
    </submittedName>
</protein>
<dbReference type="GO" id="GO:0003676">
    <property type="term" value="F:nucleic acid binding"/>
    <property type="evidence" value="ECO:0007669"/>
    <property type="project" value="InterPro"/>
</dbReference>
<keyword evidence="4" id="KW-1185">Reference proteome</keyword>
<dbReference type="EMBL" id="CP032489">
    <property type="protein sequence ID" value="AYD46467.1"/>
    <property type="molecule type" value="Genomic_DNA"/>
</dbReference>
<sequence length="183" mass="21171">MALKSPVKYSEINLYFQDESRFGLFTKNGKALTARGVKPICPFQQVFQSTYLFGAFSPITGDKLLLELPHCNADWFQIFLDHLSNLHPNEYKIVVLDNGAFHHAKKLKIPENISLLFLPPYSPELNPAEKMWARYKRTFTNRLHKSLEQLSIFIEEVVKNTSKDTVISTCAYSYIFEGLFWTN</sequence>
<dbReference type="AlphaFoldDB" id="A0A386HKN7"/>
<reference evidence="3 4" key="1">
    <citation type="submission" date="2018-09" db="EMBL/GenBank/DDBJ databases">
        <title>Arachidicoccus sp. nov., a bacterium isolated from soil.</title>
        <authorList>
            <person name="Weon H.-Y."/>
            <person name="Kwon S.-W."/>
            <person name="Lee S.A."/>
        </authorList>
    </citation>
    <scope>NUCLEOTIDE SEQUENCE [LARGE SCALE GENOMIC DNA]</scope>
    <source>
        <strain evidence="3 4">KIS59-12</strain>
    </source>
</reference>
<dbReference type="KEGG" id="ark:D6B99_01850"/>
<organism evidence="3 4">
    <name type="scientific">Arachidicoccus soli</name>
    <dbReference type="NCBI Taxonomy" id="2341117"/>
    <lineage>
        <taxon>Bacteria</taxon>
        <taxon>Pseudomonadati</taxon>
        <taxon>Bacteroidota</taxon>
        <taxon>Chitinophagia</taxon>
        <taxon>Chitinophagales</taxon>
        <taxon>Chitinophagaceae</taxon>
        <taxon>Arachidicoccus</taxon>
    </lineage>
</organism>
<accession>A0A386HKN7</accession>